<feature type="region of interest" description="Disordered" evidence="1">
    <location>
        <begin position="374"/>
        <end position="394"/>
    </location>
</feature>
<feature type="non-terminal residue" evidence="2">
    <location>
        <position position="1"/>
    </location>
</feature>
<organism evidence="2 3">
    <name type="scientific">Armadillidium nasatum</name>
    <dbReference type="NCBI Taxonomy" id="96803"/>
    <lineage>
        <taxon>Eukaryota</taxon>
        <taxon>Metazoa</taxon>
        <taxon>Ecdysozoa</taxon>
        <taxon>Arthropoda</taxon>
        <taxon>Crustacea</taxon>
        <taxon>Multicrustacea</taxon>
        <taxon>Malacostraca</taxon>
        <taxon>Eumalacostraca</taxon>
        <taxon>Peracarida</taxon>
        <taxon>Isopoda</taxon>
        <taxon>Oniscidea</taxon>
        <taxon>Crinocheta</taxon>
        <taxon>Armadillidiidae</taxon>
        <taxon>Armadillidium</taxon>
    </lineage>
</organism>
<feature type="region of interest" description="Disordered" evidence="1">
    <location>
        <begin position="305"/>
        <end position="329"/>
    </location>
</feature>
<dbReference type="OrthoDB" id="8964374at2759"/>
<sequence>FIKCDFVLQNEGDSQTIKHAALFAQIPNLPNSDFNNNKIEEDIEREEIGNLQDLQEEEIIPSGQVPQPENEMDEKKPSEDAKDISLPKDLLSGNPKMAGRNVHCKMEKRQRKIADGIMTQAIIVTCDDNDDDDDNGDNTENEENLLEDKLPLPIAPVRPPLSLLNTIMKVLSSRPRSSPNNREIEPRLIPFPQRPLQGPIPIIHPIRQRMPLHLNGPLSPALNLIPIRKIEIHRPFPEVEENENETPVISHGPFPIIGGGQHRINRIFAPGQILQRPQENNIQLQRIPFPLPGGPLPIRMIRLSPRRNEVNEEENDPIPRDEPESDRPFPFPMHPLIKLLPSNRRRIIQLRPRGDNAPEDSFPFPFPRGALPFRQQSDEPVPHPMPEATGRALPSPVALPGVRVVRLPFRPQPQSFPEAKLFTHMEIRQPEVIDNKEEQTTINENNVPENESFKQNNVDFGPPKTHSLFEKNQRQLFQESEDNETVPPAPFHQEPITQTQSQPRFVAPPPPRFAREGRTSIFARLNPDAEVINTEKNNEENAEPSVHRIVLN</sequence>
<feature type="region of interest" description="Disordered" evidence="1">
    <location>
        <begin position="532"/>
        <end position="552"/>
    </location>
</feature>
<feature type="compositionally biased region" description="Basic and acidic residues" evidence="1">
    <location>
        <begin position="317"/>
        <end position="327"/>
    </location>
</feature>
<protein>
    <submittedName>
        <fullName evidence="2">Uncharacterized protein</fullName>
    </submittedName>
</protein>
<name>A0A5N5SJ07_9CRUS</name>
<keyword evidence="3" id="KW-1185">Reference proteome</keyword>
<evidence type="ECO:0000313" key="3">
    <source>
        <dbReference type="Proteomes" id="UP000326759"/>
    </source>
</evidence>
<evidence type="ECO:0000313" key="2">
    <source>
        <dbReference type="EMBL" id="KAB7493976.1"/>
    </source>
</evidence>
<dbReference type="Proteomes" id="UP000326759">
    <property type="component" value="Unassembled WGS sequence"/>
</dbReference>
<dbReference type="EMBL" id="SEYY01024638">
    <property type="protein sequence ID" value="KAB7493976.1"/>
    <property type="molecule type" value="Genomic_DNA"/>
</dbReference>
<feature type="region of interest" description="Disordered" evidence="1">
    <location>
        <begin position="483"/>
        <end position="514"/>
    </location>
</feature>
<evidence type="ECO:0000256" key="1">
    <source>
        <dbReference type="SAM" id="MobiDB-lite"/>
    </source>
</evidence>
<gene>
    <name evidence="2" type="ORF">Anas_12175</name>
</gene>
<reference evidence="2 3" key="1">
    <citation type="journal article" date="2019" name="PLoS Biol.">
        <title>Sex chromosomes control vertical transmission of feminizing Wolbachia symbionts in an isopod.</title>
        <authorList>
            <person name="Becking T."/>
            <person name="Chebbi M.A."/>
            <person name="Giraud I."/>
            <person name="Moumen B."/>
            <person name="Laverre T."/>
            <person name="Caubet Y."/>
            <person name="Peccoud J."/>
            <person name="Gilbert C."/>
            <person name="Cordaux R."/>
        </authorList>
    </citation>
    <scope>NUCLEOTIDE SEQUENCE [LARGE SCALE GENOMIC DNA]</scope>
    <source>
        <strain evidence="2">ANa2</strain>
        <tissue evidence="2">Whole body excluding digestive tract and cuticle</tissue>
    </source>
</reference>
<dbReference type="AlphaFoldDB" id="A0A5N5SJ07"/>
<accession>A0A5N5SJ07</accession>
<feature type="compositionally biased region" description="Basic and acidic residues" evidence="1">
    <location>
        <begin position="73"/>
        <end position="86"/>
    </location>
</feature>
<comment type="caution">
    <text evidence="2">The sequence shown here is derived from an EMBL/GenBank/DDBJ whole genome shotgun (WGS) entry which is preliminary data.</text>
</comment>
<feature type="region of interest" description="Disordered" evidence="1">
    <location>
        <begin position="54"/>
        <end position="98"/>
    </location>
</feature>
<proteinExistence type="predicted"/>